<dbReference type="InterPro" id="IPR002509">
    <property type="entry name" value="NODB_dom"/>
</dbReference>
<evidence type="ECO:0000313" key="7">
    <source>
        <dbReference type="Proteomes" id="UP000759298"/>
    </source>
</evidence>
<dbReference type="RefSeq" id="WP_222825067.1">
    <property type="nucleotide sequence ID" value="NZ_JAHWXP010000003.1"/>
</dbReference>
<evidence type="ECO:0000313" key="6">
    <source>
        <dbReference type="EMBL" id="MBY8337514.1"/>
    </source>
</evidence>
<dbReference type="Gene3D" id="3.20.20.370">
    <property type="entry name" value="Glycoside hydrolase/deacetylase"/>
    <property type="match status" value="1"/>
</dbReference>
<evidence type="ECO:0000256" key="4">
    <source>
        <dbReference type="ARBA" id="ARBA00032976"/>
    </source>
</evidence>
<dbReference type="InterPro" id="IPR011330">
    <property type="entry name" value="Glyco_hydro/deAcase_b/a-brl"/>
</dbReference>
<sequence length="241" mass="26300">MGRKLVVGGGVGIVAVLALLVGLNSLSKAPCLQLIGDLTCRVETDDKIVALTFDDGPTPQGVAAILPILDRYDARATFFLIGEDLKRHPQAARQILAAGHELGNHTYSHQRNVGRSRAFYRGELDSTGQLLRAVGSDSDLFRPPYGRKLAGLPLEVERAGLKTITWDVADRAEEFPEPADYARDIVERVRPGSIILIHPMYRGNATAREALPMILAQLRDRGYDIVTVSELLNHQSSASPQ</sequence>
<feature type="domain" description="NodB homology" evidence="5">
    <location>
        <begin position="47"/>
        <end position="226"/>
    </location>
</feature>
<evidence type="ECO:0000256" key="3">
    <source>
        <dbReference type="ARBA" id="ARBA00020071"/>
    </source>
</evidence>
<evidence type="ECO:0000259" key="5">
    <source>
        <dbReference type="PROSITE" id="PS51677"/>
    </source>
</evidence>
<gene>
    <name evidence="6" type="ORF">KYN89_10665</name>
</gene>
<dbReference type="Pfam" id="PF01522">
    <property type="entry name" value="Polysacc_deac_1"/>
    <property type="match status" value="1"/>
</dbReference>
<name>A0ABS7PEM4_9SPHN</name>
<protein>
    <recommendedName>
        <fullName evidence="3">Chitooligosaccharide deacetylase</fullName>
    </recommendedName>
    <alternativeName>
        <fullName evidence="4">Nodulation protein B</fullName>
    </alternativeName>
</protein>
<comment type="caution">
    <text evidence="6">The sequence shown here is derived from an EMBL/GenBank/DDBJ whole genome shotgun (WGS) entry which is preliminary data.</text>
</comment>
<dbReference type="EMBL" id="JAHWXP010000003">
    <property type="protein sequence ID" value="MBY8337514.1"/>
    <property type="molecule type" value="Genomic_DNA"/>
</dbReference>
<dbReference type="PANTHER" id="PTHR10587:SF125">
    <property type="entry name" value="POLYSACCHARIDE DEACETYLASE YHEN-RELATED"/>
    <property type="match status" value="1"/>
</dbReference>
<accession>A0ABS7PEM4</accession>
<dbReference type="SUPFAM" id="SSF88713">
    <property type="entry name" value="Glycoside hydrolase/deacetylase"/>
    <property type="match status" value="1"/>
</dbReference>
<evidence type="ECO:0000256" key="1">
    <source>
        <dbReference type="ARBA" id="ARBA00003236"/>
    </source>
</evidence>
<keyword evidence="7" id="KW-1185">Reference proteome</keyword>
<evidence type="ECO:0000256" key="2">
    <source>
        <dbReference type="ARBA" id="ARBA00010973"/>
    </source>
</evidence>
<dbReference type="PANTHER" id="PTHR10587">
    <property type="entry name" value="GLYCOSYL TRANSFERASE-RELATED"/>
    <property type="match status" value="1"/>
</dbReference>
<dbReference type="Proteomes" id="UP000759298">
    <property type="component" value="Unassembled WGS sequence"/>
</dbReference>
<comment type="similarity">
    <text evidence="2">Belongs to the polysaccharide deacetylase family.</text>
</comment>
<dbReference type="InterPro" id="IPR050248">
    <property type="entry name" value="Polysacc_deacetylase_ArnD"/>
</dbReference>
<proteinExistence type="inferred from homology"/>
<comment type="function">
    <text evidence="1">Is involved in generating a small heat-stable compound (Nod), an acylated oligomer of N-acetylglucosamine, that stimulates mitosis in various plant protoplasts.</text>
</comment>
<dbReference type="PROSITE" id="PS51677">
    <property type="entry name" value="NODB"/>
    <property type="match status" value="1"/>
</dbReference>
<reference evidence="6 7" key="1">
    <citation type="submission" date="2021-07" db="EMBL/GenBank/DDBJ databases">
        <title>Alteriqipengyuania abyssalis NZ-12B nov, sp.nov isolated from deep sea sponge in pacific ocean.</title>
        <authorList>
            <person name="Tareen S."/>
            <person name="Wink J."/>
        </authorList>
    </citation>
    <scope>NUCLEOTIDE SEQUENCE [LARGE SCALE GENOMIC DNA]</scope>
    <source>
        <strain evidence="6 7">NZ-12B</strain>
    </source>
</reference>
<organism evidence="6 7">
    <name type="scientific">Alteriqipengyuania abyssalis</name>
    <dbReference type="NCBI Taxonomy" id="2860200"/>
    <lineage>
        <taxon>Bacteria</taxon>
        <taxon>Pseudomonadati</taxon>
        <taxon>Pseudomonadota</taxon>
        <taxon>Alphaproteobacteria</taxon>
        <taxon>Sphingomonadales</taxon>
        <taxon>Erythrobacteraceae</taxon>
        <taxon>Alteriqipengyuania</taxon>
    </lineage>
</organism>